<evidence type="ECO:0000313" key="1">
    <source>
        <dbReference type="EMBL" id="AXC10376.1"/>
    </source>
</evidence>
<keyword evidence="2" id="KW-1185">Reference proteome</keyword>
<dbReference type="Proteomes" id="UP000253606">
    <property type="component" value="Chromosome"/>
</dbReference>
<sequence>MRALCGERANAFVSDRDLDFISRENGATANLRDKNLGRTVMLYSP</sequence>
<name>A0A2Z5FVD2_9BACT</name>
<protein>
    <submittedName>
        <fullName evidence="1">Uncharacterized protein</fullName>
    </submittedName>
</protein>
<evidence type="ECO:0000313" key="2">
    <source>
        <dbReference type="Proteomes" id="UP000253606"/>
    </source>
</evidence>
<accession>A0A2Z5FVD2</accession>
<dbReference type="EMBL" id="CP030840">
    <property type="protein sequence ID" value="AXC10376.1"/>
    <property type="molecule type" value="Genomic_DNA"/>
</dbReference>
<organism evidence="1 2">
    <name type="scientific">Acidisarcina polymorpha</name>
    <dbReference type="NCBI Taxonomy" id="2211140"/>
    <lineage>
        <taxon>Bacteria</taxon>
        <taxon>Pseudomonadati</taxon>
        <taxon>Acidobacteriota</taxon>
        <taxon>Terriglobia</taxon>
        <taxon>Terriglobales</taxon>
        <taxon>Acidobacteriaceae</taxon>
        <taxon>Acidisarcina</taxon>
    </lineage>
</organism>
<dbReference type="AlphaFoldDB" id="A0A2Z5FVD2"/>
<proteinExistence type="predicted"/>
<dbReference type="KEGG" id="abas:ACPOL_1025"/>
<reference evidence="1 2" key="1">
    <citation type="journal article" date="2018" name="Front. Microbiol.">
        <title>Hydrolytic Capabilities as a Key to Environmental Success: Chitinolytic and Cellulolytic Acidobacteria From Acidic Sub-arctic Soils and Boreal Peatlands.</title>
        <authorList>
            <person name="Belova S.E."/>
            <person name="Ravin N.V."/>
            <person name="Pankratov T.A."/>
            <person name="Rakitin A.L."/>
            <person name="Ivanova A.A."/>
            <person name="Beletsky A.V."/>
            <person name="Mardanov A.V."/>
            <person name="Sinninghe Damste J.S."/>
            <person name="Dedysh S.N."/>
        </authorList>
    </citation>
    <scope>NUCLEOTIDE SEQUENCE [LARGE SCALE GENOMIC DNA]</scope>
    <source>
        <strain evidence="1 2">SBC82</strain>
    </source>
</reference>
<gene>
    <name evidence="1" type="ORF">ACPOL_1025</name>
</gene>